<sequence length="396" mass="44741">MASLLTLPLELREEIWALVCRQDAPFGLLRTNRQFSCELAPYLYKNVVVHLPNPHQILQWTRRIGTFNSSCVRNLTVKFPALKPTPGTLEDTAISSIWSASLEALCQLDTLIYYYEPSQHYSQQCLGLDSGGACRFTTFERAMEKAGTQGLITRPTGDSHDHDILESLPAAHSRPITHAILAIDEEMPEINMRVFMKLLSIDMSSCFHKKVTGLPTEFFADNGLELVRTYAMIEDPQQHSLALTYRKHHSSSFVKPPSLQTILSNLPRLLYLRLGSPNINSSFLTFLPLTIQTIDVSFRDPDPERVSRNLRFMNERCNKLFTLAIAVSPLHDLLELPDGGRQIDQGSKGEEAISEWEPFWDALKYIQGTGVKVWEGEGPGLKRVRKCLAMNPKSIE</sequence>
<organism evidence="1 2">
    <name type="scientific">Heterodermia speciosa</name>
    <dbReference type="NCBI Taxonomy" id="116794"/>
    <lineage>
        <taxon>Eukaryota</taxon>
        <taxon>Fungi</taxon>
        <taxon>Dikarya</taxon>
        <taxon>Ascomycota</taxon>
        <taxon>Pezizomycotina</taxon>
        <taxon>Lecanoromycetes</taxon>
        <taxon>OSLEUM clade</taxon>
        <taxon>Lecanoromycetidae</taxon>
        <taxon>Caliciales</taxon>
        <taxon>Physciaceae</taxon>
        <taxon>Heterodermia</taxon>
    </lineage>
</organism>
<dbReference type="AlphaFoldDB" id="A0A8H3FJ94"/>
<dbReference type="EMBL" id="CAJPDS010000039">
    <property type="protein sequence ID" value="CAF9925666.1"/>
    <property type="molecule type" value="Genomic_DNA"/>
</dbReference>
<reference evidence="1" key="1">
    <citation type="submission" date="2021-03" db="EMBL/GenBank/DDBJ databases">
        <authorList>
            <person name="Tagirdzhanova G."/>
        </authorList>
    </citation>
    <scope>NUCLEOTIDE SEQUENCE</scope>
</reference>
<protein>
    <submittedName>
        <fullName evidence="1">Uncharacterized protein</fullName>
    </submittedName>
</protein>
<evidence type="ECO:0000313" key="2">
    <source>
        <dbReference type="Proteomes" id="UP000664521"/>
    </source>
</evidence>
<gene>
    <name evidence="1" type="ORF">HETSPECPRED_005890</name>
</gene>
<evidence type="ECO:0000313" key="1">
    <source>
        <dbReference type="EMBL" id="CAF9925666.1"/>
    </source>
</evidence>
<dbReference type="OrthoDB" id="5272396at2759"/>
<comment type="caution">
    <text evidence="1">The sequence shown here is derived from an EMBL/GenBank/DDBJ whole genome shotgun (WGS) entry which is preliminary data.</text>
</comment>
<proteinExistence type="predicted"/>
<dbReference type="Proteomes" id="UP000664521">
    <property type="component" value="Unassembled WGS sequence"/>
</dbReference>
<name>A0A8H3FJ94_9LECA</name>
<accession>A0A8H3FJ94</accession>
<keyword evidence="2" id="KW-1185">Reference proteome</keyword>